<evidence type="ECO:0000313" key="3">
    <source>
        <dbReference type="Proteomes" id="UP000000491"/>
    </source>
</evidence>
<organism evidence="2 3">
    <name type="scientific">Zymomonas mobilis subsp. pomaceae (strain ATCC 29192 / DSM 22645 / JCM 10191 / CCUG 17912 / NBRC 13757 / NCIMB 11200 / NRRL B-4491 / Barker I)</name>
    <dbReference type="NCBI Taxonomy" id="579138"/>
    <lineage>
        <taxon>Bacteria</taxon>
        <taxon>Pseudomonadati</taxon>
        <taxon>Pseudomonadota</taxon>
        <taxon>Alphaproteobacteria</taxon>
        <taxon>Sphingomonadales</taxon>
        <taxon>Zymomonadaceae</taxon>
        <taxon>Zymomonas</taxon>
    </lineage>
</organism>
<reference evidence="2 3" key="1">
    <citation type="journal article" date="2011" name="J. Bacteriol.">
        <title>Genome sequence of the ethanol-producing Zymomonas mobilis subsp. pomaceae lectotype strain ATCC 29192.</title>
        <authorList>
            <person name="Kouvelis V.N."/>
            <person name="Davenport K.W."/>
            <person name="Brettin T.S."/>
            <person name="Bruce D."/>
            <person name="Detter C."/>
            <person name="Han C.S."/>
            <person name="Nolan M."/>
            <person name="Tapia R."/>
            <person name="Damoulaki A."/>
            <person name="Kyrpides N.C."/>
            <person name="Typas M.A."/>
            <person name="Pappas K.M."/>
        </authorList>
    </citation>
    <scope>NUCLEOTIDE SEQUENCE [LARGE SCALE GENOMIC DNA]</scope>
    <source>
        <strain evidence="3">ATCC 29192 / DSM 22645 / JCM 10191 / CCUG 17912 / NBRC 13757 / NCIMB 11200 / NRRL B-4491 / Barker I</strain>
    </source>
</reference>
<accession>F8ESY1</accession>
<proteinExistence type="predicted"/>
<dbReference type="Gene3D" id="2.40.70.10">
    <property type="entry name" value="Acid Proteases"/>
    <property type="match status" value="1"/>
</dbReference>
<evidence type="ECO:0000256" key="1">
    <source>
        <dbReference type="SAM" id="SignalP"/>
    </source>
</evidence>
<dbReference type="PATRIC" id="fig|579138.3.peg.1044"/>
<evidence type="ECO:0000313" key="2">
    <source>
        <dbReference type="EMBL" id="AEI37885.1"/>
    </source>
</evidence>
<dbReference type="HOGENOM" id="CLU_577391_0_0_5"/>
<name>F8ESY1_ZYMMT</name>
<dbReference type="AlphaFoldDB" id="F8ESY1"/>
<keyword evidence="1" id="KW-0732">Signal</keyword>
<feature type="signal peptide" evidence="1">
    <location>
        <begin position="1"/>
        <end position="25"/>
    </location>
</feature>
<dbReference type="EMBL" id="CP002865">
    <property type="protein sequence ID" value="AEI37885.1"/>
    <property type="molecule type" value="Genomic_DNA"/>
</dbReference>
<protein>
    <submittedName>
        <fullName evidence="2">Uncharacterized protein</fullName>
    </submittedName>
</protein>
<feature type="chain" id="PRO_5003369914" evidence="1">
    <location>
        <begin position="26"/>
        <end position="461"/>
    </location>
</feature>
<sequence length="461" mass="51811">MPLKAILFCSLLLVIFLAVFHPASATNRIIMPKELEAILRQNLLKETVAKEGVNFNDASGYDRAIADGNQEFLQTLKAQTLTNNIYHLVADMGLYRLRGDFKAAANCLQPIENNTPQNIINPQLIEIEEFQAGNYLLNGDIAEWRRRLQTVKTKYYPPIQQLPGLEKFSLKYIERVTLKADSRLIEPPSVTGIKGIQSLPLFYSSVAPQTAQKQTFFTPHLKVKVNNITQLFELDTGTYIGILPLHWVHNPHVQVIGTLNTSQDILGNRIETIFGIVDEIEIGNAVLKNIPFSFSNETEPSLGIYVLRQLGRVQISYDQLRFGEGLNYPCQQNIRLATAPDGSTAHLKIQIQLNNQPMMAIFDSGSGDYQNDDLLLQQPVLVIPKEGQLKKAVVNTTAGSHSMRIYQDINNLKIENIELGSVKVIHTQMSKNQAILMVNILKKTSLYLDFIEGKSCLIKRD</sequence>
<dbReference type="eggNOG" id="COG3577">
    <property type="taxonomic scope" value="Bacteria"/>
</dbReference>
<dbReference type="InterPro" id="IPR021109">
    <property type="entry name" value="Peptidase_aspartic_dom_sf"/>
</dbReference>
<gene>
    <name evidence="2" type="ordered locus">Zymop_0986</name>
</gene>
<dbReference type="Proteomes" id="UP000000491">
    <property type="component" value="Chromosome"/>
</dbReference>
<dbReference type="KEGG" id="zmp:Zymop_0986"/>